<dbReference type="OrthoDB" id="9767934at2"/>
<dbReference type="Pfam" id="PF00561">
    <property type="entry name" value="Abhydrolase_1"/>
    <property type="match status" value="1"/>
</dbReference>
<dbReference type="InterPro" id="IPR029058">
    <property type="entry name" value="AB_hydrolase_fold"/>
</dbReference>
<name>A0A154W462_9PROT</name>
<evidence type="ECO:0000259" key="1">
    <source>
        <dbReference type="Pfam" id="PF00561"/>
    </source>
</evidence>
<evidence type="ECO:0000313" key="3">
    <source>
        <dbReference type="Proteomes" id="UP000076400"/>
    </source>
</evidence>
<protein>
    <submittedName>
        <fullName evidence="2">Poly-beta-hydroxybutyrate polymerase</fullName>
    </submittedName>
</protein>
<evidence type="ECO:0000313" key="2">
    <source>
        <dbReference type="EMBL" id="KZD08342.1"/>
    </source>
</evidence>
<proteinExistence type="predicted"/>
<dbReference type="PANTHER" id="PTHR36837">
    <property type="entry name" value="POLY(3-HYDROXYALKANOATE) POLYMERASE SUBUNIT PHAC"/>
    <property type="match status" value="1"/>
</dbReference>
<dbReference type="InterPro" id="IPR051321">
    <property type="entry name" value="PHA/PHB_synthase"/>
</dbReference>
<dbReference type="EMBL" id="LPXN01000105">
    <property type="protein sequence ID" value="KZD08342.1"/>
    <property type="molecule type" value="Genomic_DNA"/>
</dbReference>
<dbReference type="Gene3D" id="3.40.50.1820">
    <property type="entry name" value="alpha/beta hydrolase"/>
    <property type="match status" value="1"/>
</dbReference>
<dbReference type="InterPro" id="IPR000073">
    <property type="entry name" value="AB_hydrolase_1"/>
</dbReference>
<sequence>MRQGPRPLNLHLTVAAATLMSSVTALPSLRSGSLPWRPALRDRASALQAALAGRDAARTDAALAAAVARRWSDFLAGLTAYRHHPYDRGAAFAEAGLKPPRLAWSEGTTRLLAYADRRRKRGRPVLAVPSLINRGYILDLAPGRSFLRDLAGRGYRPYLVDWGAPGAVERGFDISAYIAGRLEAALDAVLAEVGEAPVLVGYCMGGTMAAALAERRQRDLAGLALLAAPWDFAAERPAVAEWLPGIAPGLLALADRLGELPTDAVQALFSGLDIHLAFRKFRAFAALDPASDKAVGFVALEDWLNDGVPLAAPVAHDCLEGWYGRNDPANGVWRVAGHPVTPGRIDLPALALIPGGDRIVPPASARALATALPKADMIEPPLGHIGMMAGGRARELVWPAIADWIDGLPVKS</sequence>
<dbReference type="AlphaFoldDB" id="A0A154W462"/>
<comment type="caution">
    <text evidence="2">The sequence shown here is derived from an EMBL/GenBank/DDBJ whole genome shotgun (WGS) entry which is preliminary data.</text>
</comment>
<accession>A0A154W462</accession>
<gene>
    <name evidence="2" type="ORF">AUP43_01700</name>
</gene>
<dbReference type="SUPFAM" id="SSF53474">
    <property type="entry name" value="alpha/beta-Hydrolases"/>
    <property type="match status" value="1"/>
</dbReference>
<reference evidence="2 3" key="1">
    <citation type="submission" date="2015-12" db="EMBL/GenBank/DDBJ databases">
        <title>Genome sequence of Oceanibaculum pacificum MCCC 1A02656.</title>
        <authorList>
            <person name="Lu L."/>
            <person name="Lai Q."/>
            <person name="Shao Z."/>
            <person name="Qian P."/>
        </authorList>
    </citation>
    <scope>NUCLEOTIDE SEQUENCE [LARGE SCALE GENOMIC DNA]</scope>
    <source>
        <strain evidence="2 3">MCCC 1A02656</strain>
    </source>
</reference>
<organism evidence="2 3">
    <name type="scientific">Oceanibaculum pacificum</name>
    <dbReference type="NCBI Taxonomy" id="580166"/>
    <lineage>
        <taxon>Bacteria</taxon>
        <taxon>Pseudomonadati</taxon>
        <taxon>Pseudomonadota</taxon>
        <taxon>Alphaproteobacteria</taxon>
        <taxon>Rhodospirillales</taxon>
        <taxon>Oceanibaculaceae</taxon>
        <taxon>Oceanibaculum</taxon>
    </lineage>
</organism>
<dbReference type="PANTHER" id="PTHR36837:SF2">
    <property type="entry name" value="POLY(3-HYDROXYALKANOATE) POLYMERASE SUBUNIT PHAC"/>
    <property type="match status" value="1"/>
</dbReference>
<dbReference type="Proteomes" id="UP000076400">
    <property type="component" value="Unassembled WGS sequence"/>
</dbReference>
<dbReference type="STRING" id="580166.AUP43_01700"/>
<keyword evidence="3" id="KW-1185">Reference proteome</keyword>
<feature type="domain" description="AB hydrolase-1" evidence="1">
    <location>
        <begin position="145"/>
        <end position="388"/>
    </location>
</feature>